<name>A0A2H3AIF7_9AGAR</name>
<feature type="non-terminal residue" evidence="1">
    <location>
        <position position="1"/>
    </location>
</feature>
<organism evidence="1 2">
    <name type="scientific">Armillaria solidipes</name>
    <dbReference type="NCBI Taxonomy" id="1076256"/>
    <lineage>
        <taxon>Eukaryota</taxon>
        <taxon>Fungi</taxon>
        <taxon>Dikarya</taxon>
        <taxon>Basidiomycota</taxon>
        <taxon>Agaricomycotina</taxon>
        <taxon>Agaricomycetes</taxon>
        <taxon>Agaricomycetidae</taxon>
        <taxon>Agaricales</taxon>
        <taxon>Marasmiineae</taxon>
        <taxon>Physalacriaceae</taxon>
        <taxon>Armillaria</taxon>
    </lineage>
</organism>
<gene>
    <name evidence="1" type="ORF">ARMSODRAFT_848488</name>
</gene>
<evidence type="ECO:0000313" key="1">
    <source>
        <dbReference type="EMBL" id="PBK58705.1"/>
    </source>
</evidence>
<keyword evidence="2" id="KW-1185">Reference proteome</keyword>
<reference evidence="2" key="1">
    <citation type="journal article" date="2017" name="Nat. Ecol. Evol.">
        <title>Genome expansion and lineage-specific genetic innovations in the forest pathogenic fungi Armillaria.</title>
        <authorList>
            <person name="Sipos G."/>
            <person name="Prasanna A.N."/>
            <person name="Walter M.C."/>
            <person name="O'Connor E."/>
            <person name="Balint B."/>
            <person name="Krizsan K."/>
            <person name="Kiss B."/>
            <person name="Hess J."/>
            <person name="Varga T."/>
            <person name="Slot J."/>
            <person name="Riley R."/>
            <person name="Boka B."/>
            <person name="Rigling D."/>
            <person name="Barry K."/>
            <person name="Lee J."/>
            <person name="Mihaltcheva S."/>
            <person name="LaButti K."/>
            <person name="Lipzen A."/>
            <person name="Waldron R."/>
            <person name="Moloney N.M."/>
            <person name="Sperisen C."/>
            <person name="Kredics L."/>
            <person name="Vagvoelgyi C."/>
            <person name="Patrignani A."/>
            <person name="Fitzpatrick D."/>
            <person name="Nagy I."/>
            <person name="Doyle S."/>
            <person name="Anderson J.B."/>
            <person name="Grigoriev I.V."/>
            <person name="Gueldener U."/>
            <person name="Muensterkoetter M."/>
            <person name="Nagy L.G."/>
        </authorList>
    </citation>
    <scope>NUCLEOTIDE SEQUENCE [LARGE SCALE GENOMIC DNA]</scope>
    <source>
        <strain evidence="2">28-4</strain>
    </source>
</reference>
<dbReference type="AlphaFoldDB" id="A0A2H3AIF7"/>
<evidence type="ECO:0000313" key="2">
    <source>
        <dbReference type="Proteomes" id="UP000218334"/>
    </source>
</evidence>
<dbReference type="Proteomes" id="UP000218334">
    <property type="component" value="Unassembled WGS sequence"/>
</dbReference>
<accession>A0A2H3AIF7</accession>
<protein>
    <submittedName>
        <fullName evidence="1">Uncharacterized protein</fullName>
    </submittedName>
</protein>
<sequence length="73" mass="8239">LTFKSVHMGNPGVFIGARHLFIDGELPRYAIAKKSGHALQFMLDTTRRYCLRFPFALAENEEPTAEALMLVND</sequence>
<proteinExistence type="predicted"/>
<dbReference type="EMBL" id="KZ293527">
    <property type="protein sequence ID" value="PBK58705.1"/>
    <property type="molecule type" value="Genomic_DNA"/>
</dbReference>
<feature type="non-terminal residue" evidence="1">
    <location>
        <position position="73"/>
    </location>
</feature>
<dbReference type="STRING" id="1076256.A0A2H3AIF7"/>